<keyword evidence="11" id="KW-0472">Membrane</keyword>
<feature type="domain" description="EGF-like calcium-binding" evidence="12">
    <location>
        <begin position="104"/>
        <end position="154"/>
    </location>
</feature>
<comment type="subcellular location">
    <subcellularLocation>
        <location evidence="1">Membrane</location>
        <topology evidence="1">Single-pass type I membrane protein</topology>
    </subcellularLocation>
</comment>
<dbReference type="GO" id="GO:0030247">
    <property type="term" value="F:polysaccharide binding"/>
    <property type="evidence" value="ECO:0007669"/>
    <property type="project" value="InterPro"/>
</dbReference>
<evidence type="ECO:0000313" key="14">
    <source>
        <dbReference type="EMBL" id="CAD6260245.1"/>
    </source>
</evidence>
<feature type="domain" description="EGF-like" evidence="13">
    <location>
        <begin position="261"/>
        <end position="314"/>
    </location>
</feature>
<dbReference type="InterPro" id="IPR018097">
    <property type="entry name" value="EGF_Ca-bd_CS"/>
</dbReference>
<keyword evidence="2" id="KW-0723">Serine/threonine-protein kinase</keyword>
<evidence type="ECO:0000256" key="8">
    <source>
        <dbReference type="ARBA" id="ARBA00023157"/>
    </source>
</evidence>
<evidence type="ECO:0000259" key="13">
    <source>
        <dbReference type="SMART" id="SM00181"/>
    </source>
</evidence>
<evidence type="ECO:0000256" key="5">
    <source>
        <dbReference type="ARBA" id="ARBA00022729"/>
    </source>
</evidence>
<dbReference type="Gene3D" id="2.10.25.10">
    <property type="entry name" value="Laminin"/>
    <property type="match status" value="1"/>
</dbReference>
<dbReference type="OrthoDB" id="4062651at2759"/>
<proteinExistence type="predicted"/>
<dbReference type="Proteomes" id="UP000604825">
    <property type="component" value="Unassembled WGS sequence"/>
</dbReference>
<gene>
    <name evidence="14" type="ORF">NCGR_LOCUS43680</name>
</gene>
<evidence type="ECO:0000256" key="6">
    <source>
        <dbReference type="ARBA" id="ARBA00022741"/>
    </source>
</evidence>
<keyword evidence="5" id="KW-0732">Signal</keyword>
<evidence type="ECO:0000256" key="1">
    <source>
        <dbReference type="ARBA" id="ARBA00004479"/>
    </source>
</evidence>
<evidence type="ECO:0000256" key="3">
    <source>
        <dbReference type="ARBA" id="ARBA00022536"/>
    </source>
</evidence>
<dbReference type="InterPro" id="IPR025287">
    <property type="entry name" value="WAK_GUB"/>
</dbReference>
<feature type="domain" description="EGF-like calcium-binding" evidence="12">
    <location>
        <begin position="315"/>
        <end position="357"/>
    </location>
</feature>
<dbReference type="GO" id="GO:0005886">
    <property type="term" value="C:plasma membrane"/>
    <property type="evidence" value="ECO:0007669"/>
    <property type="project" value="TreeGrafter"/>
</dbReference>
<dbReference type="GO" id="GO:0005509">
    <property type="term" value="F:calcium ion binding"/>
    <property type="evidence" value="ECO:0007669"/>
    <property type="project" value="InterPro"/>
</dbReference>
<dbReference type="CDD" id="cd00054">
    <property type="entry name" value="EGF_CA"/>
    <property type="match status" value="1"/>
</dbReference>
<evidence type="ECO:0000259" key="12">
    <source>
        <dbReference type="SMART" id="SM00179"/>
    </source>
</evidence>
<sequence length="603" mass="66336">MAVTAHERAATFSATRAMFSFPVTLNSAIKDQKSCRLAAQFACVHFVFVAFVLNLSRTGEGVIRDRVTFLVTGRDGYTFRASDLEQGIDAGEVAPALLDWAIPDRPNCALAVTNRAGYACVSNNSECQDSPIGGYVCHCSQGFFGNAYVVDGCVPNQVYGSRQPKANCPTRCGNVNIPFPFGMELGCFARMHLYLACNPGPTPPILQMTDHSAVTDISIDQGILRIQKLSDPGGFLDGRDSTFYAFSEESGVVKWAVDNSTCEDAMTNRDQYMCVSTHSECIEVTDNRTSRHVGYRCICSSGFEGNPYIEDGCTDIDECLQPDKYICHGVCRNSLGSFSCTECQYGTEFDTAARKCKASSTILGITIGISSGGGLLFLAAIAVILNRRWKKGVQNRLRRRYFRKNKGILLEQLISSDQNASDSTKIFSLAELEKATNNFDQARVVGHGGHGQLTDKSDVYSFGVILAELLTRKKPIIEKENGEKQNLSNYLCAAKEKPLEGIVDDQILEEASKEAIMCFARLAQECLDLRRDARPTMKDVEVRLQLLKRCTAALRPRGDGEFRPPGETGRGDRRRGVVPVTGQDGTRQYSLEQEFASSLRIPR</sequence>
<keyword evidence="2" id="KW-0418">Kinase</keyword>
<feature type="region of interest" description="Disordered" evidence="10">
    <location>
        <begin position="557"/>
        <end position="583"/>
    </location>
</feature>
<dbReference type="PANTHER" id="PTHR27005:SF397">
    <property type="entry name" value="PROTEIN KINASE DOMAIN-CONTAINING PROTEIN"/>
    <property type="match status" value="1"/>
</dbReference>
<feature type="compositionally biased region" description="Basic and acidic residues" evidence="10">
    <location>
        <begin position="557"/>
        <end position="575"/>
    </location>
</feature>
<dbReference type="SUPFAM" id="SSF57184">
    <property type="entry name" value="Growth factor receptor domain"/>
    <property type="match status" value="1"/>
</dbReference>
<keyword evidence="4" id="KW-0808">Transferase</keyword>
<dbReference type="AlphaFoldDB" id="A0A811QML6"/>
<evidence type="ECO:0000256" key="7">
    <source>
        <dbReference type="ARBA" id="ARBA00022840"/>
    </source>
</evidence>
<dbReference type="InterPro" id="IPR009030">
    <property type="entry name" value="Growth_fac_rcpt_cys_sf"/>
</dbReference>
<dbReference type="InterPro" id="IPR001881">
    <property type="entry name" value="EGF-like_Ca-bd_dom"/>
</dbReference>
<dbReference type="PANTHER" id="PTHR27005">
    <property type="entry name" value="WALL-ASSOCIATED RECEPTOR KINASE-LIKE 21"/>
    <property type="match status" value="1"/>
</dbReference>
<evidence type="ECO:0000256" key="9">
    <source>
        <dbReference type="ARBA" id="ARBA00023180"/>
    </source>
</evidence>
<feature type="domain" description="EGF-like" evidence="13">
    <location>
        <begin position="318"/>
        <end position="357"/>
    </location>
</feature>
<evidence type="ECO:0000256" key="2">
    <source>
        <dbReference type="ARBA" id="ARBA00022527"/>
    </source>
</evidence>
<dbReference type="InterPro" id="IPR045274">
    <property type="entry name" value="WAK-like"/>
</dbReference>
<dbReference type="PROSITE" id="PS01187">
    <property type="entry name" value="EGF_CA"/>
    <property type="match status" value="1"/>
</dbReference>
<dbReference type="Pfam" id="PF00008">
    <property type="entry name" value="EGF"/>
    <property type="match status" value="1"/>
</dbReference>
<dbReference type="GO" id="GO:0004674">
    <property type="term" value="F:protein serine/threonine kinase activity"/>
    <property type="evidence" value="ECO:0007669"/>
    <property type="project" value="UniProtKB-KW"/>
</dbReference>
<dbReference type="GO" id="GO:0007166">
    <property type="term" value="P:cell surface receptor signaling pathway"/>
    <property type="evidence" value="ECO:0007669"/>
    <property type="project" value="InterPro"/>
</dbReference>
<dbReference type="EMBL" id="CAJGYO010000011">
    <property type="protein sequence ID" value="CAD6260245.1"/>
    <property type="molecule type" value="Genomic_DNA"/>
</dbReference>
<dbReference type="Gene3D" id="1.10.510.10">
    <property type="entry name" value="Transferase(Phosphotransferase) domain 1"/>
    <property type="match status" value="1"/>
</dbReference>
<keyword evidence="11" id="KW-1133">Transmembrane helix</keyword>
<dbReference type="SMART" id="SM00179">
    <property type="entry name" value="EGF_CA"/>
    <property type="match status" value="2"/>
</dbReference>
<reference evidence="14" key="1">
    <citation type="submission" date="2020-10" db="EMBL/GenBank/DDBJ databases">
        <authorList>
            <person name="Han B."/>
            <person name="Lu T."/>
            <person name="Zhao Q."/>
            <person name="Huang X."/>
            <person name="Zhao Y."/>
        </authorList>
    </citation>
    <scope>NUCLEOTIDE SEQUENCE</scope>
</reference>
<evidence type="ECO:0000256" key="10">
    <source>
        <dbReference type="SAM" id="MobiDB-lite"/>
    </source>
</evidence>
<keyword evidence="8" id="KW-1015">Disulfide bond</keyword>
<dbReference type="SMART" id="SM00181">
    <property type="entry name" value="EGF"/>
    <property type="match status" value="3"/>
</dbReference>
<dbReference type="GO" id="GO:0005524">
    <property type="term" value="F:ATP binding"/>
    <property type="evidence" value="ECO:0007669"/>
    <property type="project" value="UniProtKB-KW"/>
</dbReference>
<evidence type="ECO:0000256" key="11">
    <source>
        <dbReference type="SAM" id="Phobius"/>
    </source>
</evidence>
<dbReference type="InterPro" id="IPR000742">
    <property type="entry name" value="EGF"/>
</dbReference>
<dbReference type="Pfam" id="PF13947">
    <property type="entry name" value="GUB_WAK_bind"/>
    <property type="match status" value="1"/>
</dbReference>
<evidence type="ECO:0000313" key="15">
    <source>
        <dbReference type="Proteomes" id="UP000604825"/>
    </source>
</evidence>
<comment type="caution">
    <text evidence="14">The sequence shown here is derived from an EMBL/GenBank/DDBJ whole genome shotgun (WGS) entry which is preliminary data.</text>
</comment>
<organism evidence="14 15">
    <name type="scientific">Miscanthus lutarioriparius</name>
    <dbReference type="NCBI Taxonomy" id="422564"/>
    <lineage>
        <taxon>Eukaryota</taxon>
        <taxon>Viridiplantae</taxon>
        <taxon>Streptophyta</taxon>
        <taxon>Embryophyta</taxon>
        <taxon>Tracheophyta</taxon>
        <taxon>Spermatophyta</taxon>
        <taxon>Magnoliopsida</taxon>
        <taxon>Liliopsida</taxon>
        <taxon>Poales</taxon>
        <taxon>Poaceae</taxon>
        <taxon>PACMAD clade</taxon>
        <taxon>Panicoideae</taxon>
        <taxon>Andropogonodae</taxon>
        <taxon>Andropogoneae</taxon>
        <taxon>Saccharinae</taxon>
        <taxon>Miscanthus</taxon>
    </lineage>
</organism>
<evidence type="ECO:0000256" key="4">
    <source>
        <dbReference type="ARBA" id="ARBA00022679"/>
    </source>
</evidence>
<name>A0A811QML6_9POAL</name>
<accession>A0A811QML6</accession>
<dbReference type="SUPFAM" id="SSF56112">
    <property type="entry name" value="Protein kinase-like (PK-like)"/>
    <property type="match status" value="1"/>
</dbReference>
<keyword evidence="11" id="KW-0812">Transmembrane</keyword>
<keyword evidence="9" id="KW-0325">Glycoprotein</keyword>
<keyword evidence="6" id="KW-0547">Nucleotide-binding</keyword>
<feature type="domain" description="EGF-like" evidence="13">
    <location>
        <begin position="107"/>
        <end position="154"/>
    </location>
</feature>
<feature type="transmembrane region" description="Helical" evidence="11">
    <location>
        <begin position="362"/>
        <end position="385"/>
    </location>
</feature>
<keyword evidence="7" id="KW-0067">ATP-binding</keyword>
<protein>
    <submittedName>
        <fullName evidence="14">Uncharacterized protein</fullName>
    </submittedName>
</protein>
<keyword evidence="15" id="KW-1185">Reference proteome</keyword>
<dbReference type="InterPro" id="IPR011009">
    <property type="entry name" value="Kinase-like_dom_sf"/>
</dbReference>
<keyword evidence="3" id="KW-0245">EGF-like domain</keyword>